<proteinExistence type="predicted"/>
<gene>
    <name evidence="1" type="ORF">COT81_05760</name>
</gene>
<protein>
    <recommendedName>
        <fullName evidence="3">Polymerase nucleotidyl transferase domain-containing protein</fullName>
    </recommendedName>
</protein>
<accession>A0A2H0VZN1</accession>
<dbReference type="AlphaFoldDB" id="A0A2H0VZN1"/>
<sequence>MTSHSIENTVLKTLAYFDVHNYPLTLLELHAWLYQPEKDYSAGAVLESLDMLVRQKKVEECGGYYFLTGRKDLLPQRLNRYLIADKKFKRALKVTKWLRQVPGVNMVAVANTLALSNATQESDIDFFIIASPRRIWVARGITVIILKLFHLRPQPSTKMNKIDVSFWVSQDHLDISDLRLDQDDIYFHYWLAQLVPLYDRDKAFKKFKDQNAWLNDYLPNADSYSPIWRRQIKAPGWFHRWVEFLTSNLDEKIYRAMQLKIMNPKIKAMMNKDTRVVINDKVLKFHTYDGRPEFREKWQAKLKELKLV</sequence>
<dbReference type="Proteomes" id="UP000230935">
    <property type="component" value="Unassembled WGS sequence"/>
</dbReference>
<reference evidence="2" key="1">
    <citation type="submission" date="2017-09" db="EMBL/GenBank/DDBJ databases">
        <title>Depth-based differentiation of microbial function through sediment-hosted aquifers and enrichment of novel symbionts in the deep terrestrial subsurface.</title>
        <authorList>
            <person name="Probst A.J."/>
            <person name="Ladd B."/>
            <person name="Jarett J.K."/>
            <person name="Geller-Mcgrath D.E."/>
            <person name="Sieber C.M.K."/>
            <person name="Emerson J.B."/>
            <person name="Anantharaman K."/>
            <person name="Thomas B.C."/>
            <person name="Malmstrom R."/>
            <person name="Stieglmeier M."/>
            <person name="Klingl A."/>
            <person name="Woyke T."/>
            <person name="Ryan C.M."/>
            <person name="Banfield J.F."/>
        </authorList>
    </citation>
    <scope>NUCLEOTIDE SEQUENCE [LARGE SCALE GENOMIC DNA]</scope>
</reference>
<evidence type="ECO:0008006" key="3">
    <source>
        <dbReference type="Google" id="ProtNLM"/>
    </source>
</evidence>
<organism evidence="1 2">
    <name type="scientific">Candidatus Buchananbacteria bacterium CG10_big_fil_rev_8_21_14_0_10_42_9</name>
    <dbReference type="NCBI Taxonomy" id="1974526"/>
    <lineage>
        <taxon>Bacteria</taxon>
        <taxon>Candidatus Buchananiibacteriota</taxon>
    </lineage>
</organism>
<comment type="caution">
    <text evidence="1">The sequence shown here is derived from an EMBL/GenBank/DDBJ whole genome shotgun (WGS) entry which is preliminary data.</text>
</comment>
<evidence type="ECO:0000313" key="2">
    <source>
        <dbReference type="Proteomes" id="UP000230935"/>
    </source>
</evidence>
<name>A0A2H0VZN1_9BACT</name>
<dbReference type="EMBL" id="PEZZ01000049">
    <property type="protein sequence ID" value="PIS04575.1"/>
    <property type="molecule type" value="Genomic_DNA"/>
</dbReference>
<evidence type="ECO:0000313" key="1">
    <source>
        <dbReference type="EMBL" id="PIS04575.1"/>
    </source>
</evidence>